<dbReference type="AlphaFoldDB" id="A0A0E9T1D1"/>
<reference evidence="1" key="2">
    <citation type="journal article" date="2015" name="Fish Shellfish Immunol.">
        <title>Early steps in the European eel (Anguilla anguilla)-Vibrio vulnificus interaction in the gills: Role of the RtxA13 toxin.</title>
        <authorList>
            <person name="Callol A."/>
            <person name="Pajuelo D."/>
            <person name="Ebbesson L."/>
            <person name="Teles M."/>
            <person name="MacKenzie S."/>
            <person name="Amaro C."/>
        </authorList>
    </citation>
    <scope>NUCLEOTIDE SEQUENCE</scope>
</reference>
<reference evidence="1" key="1">
    <citation type="submission" date="2014-11" db="EMBL/GenBank/DDBJ databases">
        <authorList>
            <person name="Amaro Gonzalez C."/>
        </authorList>
    </citation>
    <scope>NUCLEOTIDE SEQUENCE</scope>
</reference>
<protein>
    <submittedName>
        <fullName evidence="1">Uncharacterized protein</fullName>
    </submittedName>
</protein>
<dbReference type="EMBL" id="GBXM01061188">
    <property type="protein sequence ID" value="JAH47389.1"/>
    <property type="molecule type" value="Transcribed_RNA"/>
</dbReference>
<proteinExistence type="predicted"/>
<organism evidence="1">
    <name type="scientific">Anguilla anguilla</name>
    <name type="common">European freshwater eel</name>
    <name type="synonym">Muraena anguilla</name>
    <dbReference type="NCBI Taxonomy" id="7936"/>
    <lineage>
        <taxon>Eukaryota</taxon>
        <taxon>Metazoa</taxon>
        <taxon>Chordata</taxon>
        <taxon>Craniata</taxon>
        <taxon>Vertebrata</taxon>
        <taxon>Euteleostomi</taxon>
        <taxon>Actinopterygii</taxon>
        <taxon>Neopterygii</taxon>
        <taxon>Teleostei</taxon>
        <taxon>Anguilliformes</taxon>
        <taxon>Anguillidae</taxon>
        <taxon>Anguilla</taxon>
    </lineage>
</organism>
<sequence length="29" mass="3235">MSRNATFISITKPLTDTSNRQTLVFTCTS</sequence>
<accession>A0A0E9T1D1</accession>
<evidence type="ECO:0000313" key="1">
    <source>
        <dbReference type="EMBL" id="JAH47389.1"/>
    </source>
</evidence>
<name>A0A0E9T1D1_ANGAN</name>